<dbReference type="Proteomes" id="UP000193498">
    <property type="component" value="Unassembled WGS sequence"/>
</dbReference>
<dbReference type="GO" id="GO:0004674">
    <property type="term" value="F:protein serine/threonine kinase activity"/>
    <property type="evidence" value="ECO:0007669"/>
    <property type="project" value="TreeGrafter"/>
</dbReference>
<sequence>MYSLSSETIDEVINHKLITTDAKKLVTSLQTTDPSRQALVPFTKGGKEMFSSRSKETRATRSILAFVKKVLCISKSEVQSSSNLLSSLVKQKCGTIQKAYGVIVEERISGSGGSVKVTCRNSDGRMFAVKTHREARKDEPLHKYMQWLNNEITVATLLSNPFIIQTHEVIKEDGKIHSVMEYCPHDLYQLVESNQVDEKMAARYFVQIVHAISHMHSLGIAHRDIKLENICITEKNSVKLIDFGCAFVFRSPASIEKRIRLATTTCGSEAYIAPELHSRSPYDPRKSDIWSIAVVYLAMILRSFPWSMAKSFDYGYKMFLKHRDNPRYFNRIPKSAVPIIQRMLDPNPVTRASISDILNDSWVKSIRLDVNSL</sequence>
<dbReference type="PROSITE" id="PS50011">
    <property type="entry name" value="PROTEIN_KINASE_DOM"/>
    <property type="match status" value="1"/>
</dbReference>
<dbReference type="PANTHER" id="PTHR24346">
    <property type="entry name" value="MAP/MICROTUBULE AFFINITY-REGULATING KINASE"/>
    <property type="match status" value="1"/>
</dbReference>
<dbReference type="GO" id="GO:0005524">
    <property type="term" value="F:ATP binding"/>
    <property type="evidence" value="ECO:0007669"/>
    <property type="project" value="UniProtKB-KW"/>
</dbReference>
<name>A0A1Y1YWH7_9FUNG</name>
<protein>
    <submittedName>
        <fullName evidence="4">Kinase-like protein</fullName>
    </submittedName>
</protein>
<dbReference type="Pfam" id="PF00069">
    <property type="entry name" value="Pkinase"/>
    <property type="match status" value="1"/>
</dbReference>
<evidence type="ECO:0000256" key="1">
    <source>
        <dbReference type="ARBA" id="ARBA00022741"/>
    </source>
</evidence>
<dbReference type="FunCoup" id="A0A1Y1YWH7">
    <property type="interactions" value="137"/>
</dbReference>
<dbReference type="Gene3D" id="1.10.510.10">
    <property type="entry name" value="Transferase(Phosphotransferase) domain 1"/>
    <property type="match status" value="1"/>
</dbReference>
<dbReference type="FunFam" id="1.10.510.10:FF:000571">
    <property type="entry name" value="Maternal embryonic leucine zipper kinase"/>
    <property type="match status" value="1"/>
</dbReference>
<evidence type="ECO:0000313" key="5">
    <source>
        <dbReference type="Proteomes" id="UP000193498"/>
    </source>
</evidence>
<dbReference type="PANTHER" id="PTHR24346:SF51">
    <property type="entry name" value="PAS DOMAIN-CONTAINING SERINE_THREONINE-PROTEIN KINASE"/>
    <property type="match status" value="1"/>
</dbReference>
<keyword evidence="5" id="KW-1185">Reference proteome</keyword>
<dbReference type="SUPFAM" id="SSF56112">
    <property type="entry name" value="Protein kinase-like (PK-like)"/>
    <property type="match status" value="1"/>
</dbReference>
<keyword evidence="4" id="KW-0808">Transferase</keyword>
<dbReference type="SMART" id="SM00220">
    <property type="entry name" value="S_TKc"/>
    <property type="match status" value="1"/>
</dbReference>
<feature type="domain" description="Protein kinase" evidence="3">
    <location>
        <begin position="101"/>
        <end position="363"/>
    </location>
</feature>
<dbReference type="GO" id="GO:0045719">
    <property type="term" value="P:negative regulation of glycogen biosynthetic process"/>
    <property type="evidence" value="ECO:0007669"/>
    <property type="project" value="TreeGrafter"/>
</dbReference>
<dbReference type="GO" id="GO:0035556">
    <property type="term" value="P:intracellular signal transduction"/>
    <property type="evidence" value="ECO:0007669"/>
    <property type="project" value="TreeGrafter"/>
</dbReference>
<dbReference type="InterPro" id="IPR011009">
    <property type="entry name" value="Kinase-like_dom_sf"/>
</dbReference>
<dbReference type="AlphaFoldDB" id="A0A1Y1YWH7"/>
<reference evidence="4 5" key="1">
    <citation type="submission" date="2016-07" db="EMBL/GenBank/DDBJ databases">
        <title>Pervasive Adenine N6-methylation of Active Genes in Fungi.</title>
        <authorList>
            <consortium name="DOE Joint Genome Institute"/>
            <person name="Mondo S.J."/>
            <person name="Dannebaum R.O."/>
            <person name="Kuo R.C."/>
            <person name="Labutti K."/>
            <person name="Haridas S."/>
            <person name="Kuo A."/>
            <person name="Salamov A."/>
            <person name="Ahrendt S.R."/>
            <person name="Lipzen A."/>
            <person name="Sullivan W."/>
            <person name="Andreopoulos W.B."/>
            <person name="Clum A."/>
            <person name="Lindquist E."/>
            <person name="Daum C."/>
            <person name="Ramamoorthy G.K."/>
            <person name="Gryganskyi A."/>
            <person name="Culley D."/>
            <person name="Magnuson J.K."/>
            <person name="James T.Y."/>
            <person name="O'Malley M.A."/>
            <person name="Stajich J.E."/>
            <person name="Spatafora J.W."/>
            <person name="Visel A."/>
            <person name="Grigoriev I.V."/>
        </authorList>
    </citation>
    <scope>NUCLEOTIDE SEQUENCE [LARGE SCALE GENOMIC DNA]</scope>
    <source>
        <strain evidence="4 5">CBS 931.73</strain>
    </source>
</reference>
<dbReference type="InterPro" id="IPR000719">
    <property type="entry name" value="Prot_kinase_dom"/>
</dbReference>
<dbReference type="GO" id="GO:0005634">
    <property type="term" value="C:nucleus"/>
    <property type="evidence" value="ECO:0007669"/>
    <property type="project" value="TreeGrafter"/>
</dbReference>
<dbReference type="EMBL" id="MCFE01000057">
    <property type="protein sequence ID" value="ORY02423.1"/>
    <property type="molecule type" value="Genomic_DNA"/>
</dbReference>
<keyword evidence="1" id="KW-0547">Nucleotide-binding</keyword>
<proteinExistence type="predicted"/>
<dbReference type="InterPro" id="IPR008271">
    <property type="entry name" value="Ser/Thr_kinase_AS"/>
</dbReference>
<dbReference type="STRING" id="1314790.A0A1Y1YWH7"/>
<accession>A0A1Y1YWH7</accession>
<keyword evidence="4" id="KW-0418">Kinase</keyword>
<organism evidence="4 5">
    <name type="scientific">Basidiobolus meristosporus CBS 931.73</name>
    <dbReference type="NCBI Taxonomy" id="1314790"/>
    <lineage>
        <taxon>Eukaryota</taxon>
        <taxon>Fungi</taxon>
        <taxon>Fungi incertae sedis</taxon>
        <taxon>Zoopagomycota</taxon>
        <taxon>Entomophthoromycotina</taxon>
        <taxon>Basidiobolomycetes</taxon>
        <taxon>Basidiobolales</taxon>
        <taxon>Basidiobolaceae</taxon>
        <taxon>Basidiobolus</taxon>
    </lineage>
</organism>
<comment type="caution">
    <text evidence="4">The sequence shown here is derived from an EMBL/GenBank/DDBJ whole genome shotgun (WGS) entry which is preliminary data.</text>
</comment>
<evidence type="ECO:0000313" key="4">
    <source>
        <dbReference type="EMBL" id="ORY02423.1"/>
    </source>
</evidence>
<dbReference type="GO" id="GO:0005829">
    <property type="term" value="C:cytosol"/>
    <property type="evidence" value="ECO:0007669"/>
    <property type="project" value="TreeGrafter"/>
</dbReference>
<evidence type="ECO:0000256" key="2">
    <source>
        <dbReference type="ARBA" id="ARBA00022840"/>
    </source>
</evidence>
<evidence type="ECO:0000259" key="3">
    <source>
        <dbReference type="PROSITE" id="PS50011"/>
    </source>
</evidence>
<dbReference type="InParanoid" id="A0A1Y1YWH7"/>
<dbReference type="OrthoDB" id="539158at2759"/>
<keyword evidence="2" id="KW-0067">ATP-binding</keyword>
<gene>
    <name evidence="4" type="ORF">K493DRAFT_312080</name>
</gene>
<dbReference type="PROSITE" id="PS00108">
    <property type="entry name" value="PROTEIN_KINASE_ST"/>
    <property type="match status" value="1"/>
</dbReference>